<feature type="coiled-coil region" evidence="2">
    <location>
        <begin position="29"/>
        <end position="91"/>
    </location>
</feature>
<evidence type="ECO:0000256" key="3">
    <source>
        <dbReference type="SAM" id="SignalP"/>
    </source>
</evidence>
<dbReference type="PANTHER" id="PTHR39160">
    <property type="entry name" value="CELL WALL-BINDING PROTEIN YOCH"/>
    <property type="match status" value="1"/>
</dbReference>
<dbReference type="Pfam" id="PF06725">
    <property type="entry name" value="3D"/>
    <property type="match status" value="1"/>
</dbReference>
<dbReference type="OrthoDB" id="9798935at2"/>
<gene>
    <name evidence="6" type="primary">yocH_2</name>
    <name evidence="6" type="ORF">CLOACE_22180</name>
</gene>
<dbReference type="Proteomes" id="UP000175744">
    <property type="component" value="Unassembled WGS sequence"/>
</dbReference>
<feature type="chain" id="PRO_5009213640" evidence="3">
    <location>
        <begin position="25"/>
        <end position="321"/>
    </location>
</feature>
<keyword evidence="2" id="KW-0175">Coiled coil</keyword>
<feature type="domain" description="Peptidoglycan hydrolase PcsB coiled-coil" evidence="5">
    <location>
        <begin position="79"/>
        <end position="150"/>
    </location>
</feature>
<feature type="coiled-coil region" evidence="2">
    <location>
        <begin position="138"/>
        <end position="193"/>
    </location>
</feature>
<dbReference type="RefSeq" id="WP_070111315.1">
    <property type="nucleotide sequence ID" value="NZ_LZFO01000053.1"/>
</dbReference>
<evidence type="ECO:0000313" key="7">
    <source>
        <dbReference type="Proteomes" id="UP000175744"/>
    </source>
</evidence>
<proteinExistence type="predicted"/>
<dbReference type="InterPro" id="IPR057309">
    <property type="entry name" value="PcsB_CC"/>
</dbReference>
<evidence type="ECO:0000259" key="4">
    <source>
        <dbReference type="Pfam" id="PF06725"/>
    </source>
</evidence>
<name>A0A1E8EVF2_9CLOT</name>
<evidence type="ECO:0000259" key="5">
    <source>
        <dbReference type="Pfam" id="PF24568"/>
    </source>
</evidence>
<keyword evidence="1 3" id="KW-0732">Signal</keyword>
<comment type="caution">
    <text evidence="6">The sequence shown here is derived from an EMBL/GenBank/DDBJ whole genome shotgun (WGS) entry which is preliminary data.</text>
</comment>
<accession>A0A1E8EVF2</accession>
<dbReference type="PANTHER" id="PTHR39160:SF4">
    <property type="entry name" value="RESUSCITATION-PROMOTING FACTOR RPFB"/>
    <property type="match status" value="1"/>
</dbReference>
<dbReference type="EMBL" id="LZFO01000053">
    <property type="protein sequence ID" value="OFH99484.1"/>
    <property type="molecule type" value="Genomic_DNA"/>
</dbReference>
<dbReference type="PATRIC" id="fig|1121290.3.peg.2235"/>
<dbReference type="GO" id="GO:0019867">
    <property type="term" value="C:outer membrane"/>
    <property type="evidence" value="ECO:0007669"/>
    <property type="project" value="InterPro"/>
</dbReference>
<dbReference type="STRING" id="1121290.CLAOCE_22180"/>
<dbReference type="Gene3D" id="6.10.250.3150">
    <property type="match status" value="1"/>
</dbReference>
<dbReference type="InterPro" id="IPR010611">
    <property type="entry name" value="3D_dom"/>
</dbReference>
<dbReference type="InterPro" id="IPR036908">
    <property type="entry name" value="RlpA-like_sf"/>
</dbReference>
<dbReference type="GO" id="GO:0009254">
    <property type="term" value="P:peptidoglycan turnover"/>
    <property type="evidence" value="ECO:0007669"/>
    <property type="project" value="InterPro"/>
</dbReference>
<evidence type="ECO:0000313" key="6">
    <source>
        <dbReference type="EMBL" id="OFH99484.1"/>
    </source>
</evidence>
<feature type="domain" description="3D" evidence="4">
    <location>
        <begin position="259"/>
        <end position="319"/>
    </location>
</feature>
<dbReference type="InterPro" id="IPR051933">
    <property type="entry name" value="Resuscitation_pf_RpfB"/>
</dbReference>
<evidence type="ECO:0000256" key="2">
    <source>
        <dbReference type="SAM" id="Coils"/>
    </source>
</evidence>
<reference evidence="6 7" key="1">
    <citation type="submission" date="2016-06" db="EMBL/GenBank/DDBJ databases">
        <title>Genome sequence of Clostridium acetireducens DSM 10703.</title>
        <authorList>
            <person name="Poehlein A."/>
            <person name="Fluechter S."/>
            <person name="Duerre P."/>
            <person name="Daniel R."/>
        </authorList>
    </citation>
    <scope>NUCLEOTIDE SEQUENCE [LARGE SCALE GENOMIC DNA]</scope>
    <source>
        <strain evidence="6 7">DSM 10703</strain>
    </source>
</reference>
<dbReference type="AlphaFoldDB" id="A0A1E8EVF2"/>
<dbReference type="SUPFAM" id="SSF57997">
    <property type="entry name" value="Tropomyosin"/>
    <property type="match status" value="1"/>
</dbReference>
<dbReference type="GO" id="GO:0004553">
    <property type="term" value="F:hydrolase activity, hydrolyzing O-glycosyl compounds"/>
    <property type="evidence" value="ECO:0007669"/>
    <property type="project" value="InterPro"/>
</dbReference>
<feature type="signal peptide" evidence="3">
    <location>
        <begin position="1"/>
        <end position="24"/>
    </location>
</feature>
<dbReference type="SUPFAM" id="SSF50685">
    <property type="entry name" value="Barwin-like endoglucanases"/>
    <property type="match status" value="1"/>
</dbReference>
<dbReference type="CDD" id="cd22786">
    <property type="entry name" value="DPBB_YuiC-like"/>
    <property type="match status" value="1"/>
</dbReference>
<evidence type="ECO:0000256" key="1">
    <source>
        <dbReference type="ARBA" id="ARBA00022729"/>
    </source>
</evidence>
<protein>
    <submittedName>
        <fullName evidence="6">Cell wall-binding protein YocH</fullName>
    </submittedName>
</protein>
<sequence>MNKRILSFIVMLALVITTSNNVFAAPNTLKETQDNKKELQLKIEKLDNEINDVIKKVESNKNDMNRINQDIKKTQDKLKSVEKNVESQEDMFGKRARAMYISGSGSYLEVILGAQDLEDLISRVDMISKVMQFDKNVINKLKIEKENIAKQKERLDAENNKLKDIREKNRIILAKLNKDVAEQKAMLSKVNEKEKELIAMENAKAARSRASSNRSVTLSRGMSKSTSYSRVLSMEATAYSGDGYTASGTKTMRNSSGYSTIAVDPRVIPLGTRVYVEGYGYAVAEDTGGAIKGNIIDIFVNSESEARSWGRRQVNVYIIGD</sequence>
<organism evidence="6 7">
    <name type="scientific">Clostridium acetireducens DSM 10703</name>
    <dbReference type="NCBI Taxonomy" id="1121290"/>
    <lineage>
        <taxon>Bacteria</taxon>
        <taxon>Bacillati</taxon>
        <taxon>Bacillota</taxon>
        <taxon>Clostridia</taxon>
        <taxon>Eubacteriales</taxon>
        <taxon>Clostridiaceae</taxon>
        <taxon>Clostridium</taxon>
    </lineage>
</organism>
<keyword evidence="7" id="KW-1185">Reference proteome</keyword>
<dbReference type="Pfam" id="PF24568">
    <property type="entry name" value="CC_PcsB"/>
    <property type="match status" value="1"/>
</dbReference>